<feature type="region of interest" description="Disordered" evidence="1">
    <location>
        <begin position="201"/>
        <end position="266"/>
    </location>
</feature>
<evidence type="ECO:0000313" key="2">
    <source>
        <dbReference type="EMBL" id="GLK67232.1"/>
    </source>
</evidence>
<accession>A0A9W6IY91</accession>
<reference evidence="2" key="2">
    <citation type="submission" date="2023-01" db="EMBL/GenBank/DDBJ databases">
        <authorList>
            <person name="Sun Q."/>
            <person name="Evtushenko L."/>
        </authorList>
    </citation>
    <scope>NUCLEOTIDE SEQUENCE</scope>
    <source>
        <strain evidence="2">VKM B-2347</strain>
    </source>
</reference>
<feature type="compositionally biased region" description="Basic and acidic residues" evidence="1">
    <location>
        <begin position="10"/>
        <end position="32"/>
    </location>
</feature>
<evidence type="ECO:0000256" key="1">
    <source>
        <dbReference type="SAM" id="MobiDB-lite"/>
    </source>
</evidence>
<feature type="compositionally biased region" description="Gly residues" evidence="1">
    <location>
        <begin position="164"/>
        <end position="173"/>
    </location>
</feature>
<dbReference type="AlphaFoldDB" id="A0A9W6IY91"/>
<name>A0A9W6IY91_9HYPH</name>
<protein>
    <recommendedName>
        <fullName evidence="4">DUF2076 domain-containing protein</fullName>
    </recommendedName>
</protein>
<dbReference type="InterPro" id="IPR018648">
    <property type="entry name" value="DUF2076"/>
</dbReference>
<dbReference type="Proteomes" id="UP001143372">
    <property type="component" value="Unassembled WGS sequence"/>
</dbReference>
<evidence type="ECO:0008006" key="4">
    <source>
        <dbReference type="Google" id="ProtNLM"/>
    </source>
</evidence>
<organism evidence="2 3">
    <name type="scientific">Hansschlegelia plantiphila</name>
    <dbReference type="NCBI Taxonomy" id="374655"/>
    <lineage>
        <taxon>Bacteria</taxon>
        <taxon>Pseudomonadati</taxon>
        <taxon>Pseudomonadota</taxon>
        <taxon>Alphaproteobacteria</taxon>
        <taxon>Hyphomicrobiales</taxon>
        <taxon>Methylopilaceae</taxon>
        <taxon>Hansschlegelia</taxon>
    </lineage>
</organism>
<dbReference type="EMBL" id="BSFI01000004">
    <property type="protein sequence ID" value="GLK67232.1"/>
    <property type="molecule type" value="Genomic_DNA"/>
</dbReference>
<feature type="compositionally biased region" description="Gly residues" evidence="1">
    <location>
        <begin position="134"/>
        <end position="143"/>
    </location>
</feature>
<reference evidence="2" key="1">
    <citation type="journal article" date="2014" name="Int. J. Syst. Evol. Microbiol.">
        <title>Complete genome sequence of Corynebacterium casei LMG S-19264T (=DSM 44701T), isolated from a smear-ripened cheese.</title>
        <authorList>
            <consortium name="US DOE Joint Genome Institute (JGI-PGF)"/>
            <person name="Walter F."/>
            <person name="Albersmeier A."/>
            <person name="Kalinowski J."/>
            <person name="Ruckert C."/>
        </authorList>
    </citation>
    <scope>NUCLEOTIDE SEQUENCE</scope>
    <source>
        <strain evidence="2">VKM B-2347</strain>
    </source>
</reference>
<feature type="region of interest" description="Disordered" evidence="1">
    <location>
        <begin position="82"/>
        <end position="176"/>
    </location>
</feature>
<feature type="compositionally biased region" description="Gly residues" evidence="1">
    <location>
        <begin position="228"/>
        <end position="245"/>
    </location>
</feature>
<comment type="caution">
    <text evidence="2">The sequence shown here is derived from an EMBL/GenBank/DDBJ whole genome shotgun (WGS) entry which is preliminary data.</text>
</comment>
<feature type="compositionally biased region" description="Low complexity" evidence="1">
    <location>
        <begin position="214"/>
        <end position="227"/>
    </location>
</feature>
<dbReference type="Pfam" id="PF09849">
    <property type="entry name" value="DUF2076"/>
    <property type="match status" value="1"/>
</dbReference>
<proteinExistence type="predicted"/>
<feature type="compositionally biased region" description="Polar residues" evidence="1">
    <location>
        <begin position="145"/>
        <end position="161"/>
    </location>
</feature>
<feature type="compositionally biased region" description="Low complexity" evidence="1">
    <location>
        <begin position="103"/>
        <end position="117"/>
    </location>
</feature>
<sequence length="266" mass="27414">MRAPEAAISRVEDSRSDDPSRELEPDPMNADERNLIASLFERLRGAESAYRDPEAEAFIADQVFRQPHAPYAMAQTLIVQKQSLQAARDRIEQLEDELEDARASAARSPVPQQQPSSPWGPRASEAMGAPSSFGQGGQFGGRQGYETSQPYGAPPSQQYAPQQGVGGGGGGFLSGALQTAAGVAGGALLFEGVRSLFGGGEAKASEAAEPSKLADASPAADDASAAGGEPGGWFSGLLDGVGGEPSDGPQPDGDVSPGAADDDDWI</sequence>
<gene>
    <name evidence="2" type="ORF">GCM10008179_08700</name>
</gene>
<feature type="region of interest" description="Disordered" evidence="1">
    <location>
        <begin position="1"/>
        <end position="32"/>
    </location>
</feature>
<keyword evidence="3" id="KW-1185">Reference proteome</keyword>
<evidence type="ECO:0000313" key="3">
    <source>
        <dbReference type="Proteomes" id="UP001143372"/>
    </source>
</evidence>